<accession>A0A7S3LC63</accession>
<dbReference type="EMBL" id="HBIM01019984">
    <property type="protein sequence ID" value="CAE0418173.1"/>
    <property type="molecule type" value="Transcribed_RNA"/>
</dbReference>
<keyword evidence="1" id="KW-0732">Signal</keyword>
<dbReference type="AlphaFoldDB" id="A0A7S3LC63"/>
<feature type="chain" id="PRO_5031520959" evidence="1">
    <location>
        <begin position="25"/>
        <end position="184"/>
    </location>
</feature>
<feature type="signal peptide" evidence="1">
    <location>
        <begin position="1"/>
        <end position="24"/>
    </location>
</feature>
<evidence type="ECO:0000313" key="2">
    <source>
        <dbReference type="EMBL" id="CAE0418173.1"/>
    </source>
</evidence>
<name>A0A7S3LC63_9STRA</name>
<gene>
    <name evidence="2" type="ORF">ACOF00016_LOCUS15059</name>
</gene>
<proteinExistence type="predicted"/>
<sequence>MTRFTSVLPVIALSLLSMLSRTLAVSMSEGAVLCEGGDIHSVREESPFVVMPCQRYGHGCSQVQCADITAFTNWTNFVTEFHCAVVCDEVSQFGLCWWDQQYHFHSVLCPKSENLIYTLVWGNNGPVRRHQLRGGLSATNEYPVYFGDSDVEVVIVEGEEYYAAVTVEGEKYYLVKPLEVLGEA</sequence>
<organism evidence="2">
    <name type="scientific">Amphora coffeiformis</name>
    <dbReference type="NCBI Taxonomy" id="265554"/>
    <lineage>
        <taxon>Eukaryota</taxon>
        <taxon>Sar</taxon>
        <taxon>Stramenopiles</taxon>
        <taxon>Ochrophyta</taxon>
        <taxon>Bacillariophyta</taxon>
        <taxon>Bacillariophyceae</taxon>
        <taxon>Bacillariophycidae</taxon>
        <taxon>Thalassiophysales</taxon>
        <taxon>Catenulaceae</taxon>
        <taxon>Amphora</taxon>
    </lineage>
</organism>
<reference evidence="2" key="1">
    <citation type="submission" date="2021-01" db="EMBL/GenBank/DDBJ databases">
        <authorList>
            <person name="Corre E."/>
            <person name="Pelletier E."/>
            <person name="Niang G."/>
            <person name="Scheremetjew M."/>
            <person name="Finn R."/>
            <person name="Kale V."/>
            <person name="Holt S."/>
            <person name="Cochrane G."/>
            <person name="Meng A."/>
            <person name="Brown T."/>
            <person name="Cohen L."/>
        </authorList>
    </citation>
    <scope>NUCLEOTIDE SEQUENCE</scope>
    <source>
        <strain evidence="2">CCMP127</strain>
    </source>
</reference>
<protein>
    <submittedName>
        <fullName evidence="2">Uncharacterized protein</fullName>
    </submittedName>
</protein>
<evidence type="ECO:0000256" key="1">
    <source>
        <dbReference type="SAM" id="SignalP"/>
    </source>
</evidence>